<protein>
    <submittedName>
        <fullName evidence="2">Uncharacterized protein</fullName>
    </submittedName>
</protein>
<gene>
    <name evidence="2" type="ORF">M72_14631</name>
</gene>
<keyword evidence="3" id="KW-1185">Reference proteome</keyword>
<dbReference type="Proteomes" id="UP000049979">
    <property type="component" value="Unassembled WGS sequence"/>
</dbReference>
<dbReference type="OrthoDB" id="1663196at2"/>
<dbReference type="InterPro" id="IPR046097">
    <property type="entry name" value="DUF6033"/>
</dbReference>
<feature type="region of interest" description="Disordered" evidence="1">
    <location>
        <begin position="120"/>
        <end position="144"/>
    </location>
</feature>
<evidence type="ECO:0000313" key="3">
    <source>
        <dbReference type="Proteomes" id="UP000049979"/>
    </source>
</evidence>
<dbReference type="STRING" id="301302.ERS852420_02777"/>
<dbReference type="EMBL" id="CVRR01000060">
    <property type="protein sequence ID" value="CRL42151.1"/>
    <property type="molecule type" value="Genomic_DNA"/>
</dbReference>
<dbReference type="AlphaFoldDB" id="A0A0M6WWS5"/>
<reference evidence="3" key="1">
    <citation type="submission" date="2015-05" db="EMBL/GenBank/DDBJ databases">
        <authorList>
            <consortium name="Pathogen Informatics"/>
        </authorList>
    </citation>
    <scope>NUCLEOTIDE SEQUENCE [LARGE SCALE GENOMIC DNA]</scope>
    <source>
        <strain evidence="3">M72</strain>
    </source>
</reference>
<dbReference type="RefSeq" id="WP_055068632.1">
    <property type="nucleotide sequence ID" value="NZ_CP173697.1"/>
</dbReference>
<proteinExistence type="predicted"/>
<organism evidence="2 3">
    <name type="scientific">Roseburia faecis</name>
    <dbReference type="NCBI Taxonomy" id="301302"/>
    <lineage>
        <taxon>Bacteria</taxon>
        <taxon>Bacillati</taxon>
        <taxon>Bacillota</taxon>
        <taxon>Clostridia</taxon>
        <taxon>Lachnospirales</taxon>
        <taxon>Lachnospiraceae</taxon>
        <taxon>Roseburia</taxon>
    </lineage>
</organism>
<sequence>MAVKVGNSWVSEAALSYAKVKADSGESATLNGLLDRYPGVNFSTNTQAFSQKGTNNIQIAPIILAQMQNNPDKRIEYEALIYDCAKLISSGAMDWAPAGSHVKAAGTIINADGSVSGWAITEDDNGDESREKTKLDKDKRDTWEKKILEMHKQKRIKEKKEAQKRLEKKSIDLDPTLSCNINVTA</sequence>
<evidence type="ECO:0000256" key="1">
    <source>
        <dbReference type="SAM" id="MobiDB-lite"/>
    </source>
</evidence>
<dbReference type="Pfam" id="PF19498">
    <property type="entry name" value="DUF6033"/>
    <property type="match status" value="1"/>
</dbReference>
<name>A0A0M6WWS5_9FIRM</name>
<evidence type="ECO:0000313" key="2">
    <source>
        <dbReference type="EMBL" id="CRL42151.1"/>
    </source>
</evidence>
<feature type="compositionally biased region" description="Basic and acidic residues" evidence="1">
    <location>
        <begin position="127"/>
        <end position="144"/>
    </location>
</feature>
<accession>A0A0M6WWS5</accession>